<dbReference type="Proteomes" id="UP000800094">
    <property type="component" value="Unassembled WGS sequence"/>
</dbReference>
<evidence type="ECO:0000313" key="2">
    <source>
        <dbReference type="Proteomes" id="UP000800094"/>
    </source>
</evidence>
<dbReference type="RefSeq" id="XP_033675920.1">
    <property type="nucleotide sequence ID" value="XM_033820430.1"/>
</dbReference>
<proteinExistence type="predicted"/>
<sequence>MAGSPPVNEQGYINSYADARTAGNTLLRLPLELRQDIFEYAAMGYARDQDCWDSLEAADMRQGRQISWLPPMCVVDDAFFIESVPMFLKQANIVVREVYTAYNLRFFLQATDTFASVQSLRFIRAEALTPLSAGAALLEDCINLRDLSLSFRFDDFNFPKRLNYAPAPSGDLNKKWFADAYAFRHILKLKSVKRITLFAVPSPLPRELFPVGVESFWGIKPWLEKKFEKRGMKVQIASRIGCESS</sequence>
<dbReference type="AlphaFoldDB" id="A0A6A6HS38"/>
<gene>
    <name evidence="1" type="ORF">BU26DRAFT_184460</name>
</gene>
<reference evidence="1" key="1">
    <citation type="journal article" date="2020" name="Stud. Mycol.">
        <title>101 Dothideomycetes genomes: a test case for predicting lifestyles and emergence of pathogens.</title>
        <authorList>
            <person name="Haridas S."/>
            <person name="Albert R."/>
            <person name="Binder M."/>
            <person name="Bloem J."/>
            <person name="Labutti K."/>
            <person name="Salamov A."/>
            <person name="Andreopoulos B."/>
            <person name="Baker S."/>
            <person name="Barry K."/>
            <person name="Bills G."/>
            <person name="Bluhm B."/>
            <person name="Cannon C."/>
            <person name="Castanera R."/>
            <person name="Culley D."/>
            <person name="Daum C."/>
            <person name="Ezra D."/>
            <person name="Gonzalez J."/>
            <person name="Henrissat B."/>
            <person name="Kuo A."/>
            <person name="Liang C."/>
            <person name="Lipzen A."/>
            <person name="Lutzoni F."/>
            <person name="Magnuson J."/>
            <person name="Mondo S."/>
            <person name="Nolan M."/>
            <person name="Ohm R."/>
            <person name="Pangilinan J."/>
            <person name="Park H.-J."/>
            <person name="Ramirez L."/>
            <person name="Alfaro M."/>
            <person name="Sun H."/>
            <person name="Tritt A."/>
            <person name="Yoshinaga Y."/>
            <person name="Zwiers L.-H."/>
            <person name="Turgeon B."/>
            <person name="Goodwin S."/>
            <person name="Spatafora J."/>
            <person name="Crous P."/>
            <person name="Grigoriev I."/>
        </authorList>
    </citation>
    <scope>NUCLEOTIDE SEQUENCE</scope>
    <source>
        <strain evidence="1">CBS 122368</strain>
    </source>
</reference>
<organism evidence="1 2">
    <name type="scientific">Trematosphaeria pertusa</name>
    <dbReference type="NCBI Taxonomy" id="390896"/>
    <lineage>
        <taxon>Eukaryota</taxon>
        <taxon>Fungi</taxon>
        <taxon>Dikarya</taxon>
        <taxon>Ascomycota</taxon>
        <taxon>Pezizomycotina</taxon>
        <taxon>Dothideomycetes</taxon>
        <taxon>Pleosporomycetidae</taxon>
        <taxon>Pleosporales</taxon>
        <taxon>Massarineae</taxon>
        <taxon>Trematosphaeriaceae</taxon>
        <taxon>Trematosphaeria</taxon>
    </lineage>
</organism>
<dbReference type="GeneID" id="54573760"/>
<dbReference type="EMBL" id="ML987214">
    <property type="protein sequence ID" value="KAF2240916.1"/>
    <property type="molecule type" value="Genomic_DNA"/>
</dbReference>
<keyword evidence="2" id="KW-1185">Reference proteome</keyword>
<protein>
    <submittedName>
        <fullName evidence="1">Uncharacterized protein</fullName>
    </submittedName>
</protein>
<name>A0A6A6HS38_9PLEO</name>
<dbReference type="OrthoDB" id="3784170at2759"/>
<evidence type="ECO:0000313" key="1">
    <source>
        <dbReference type="EMBL" id="KAF2240916.1"/>
    </source>
</evidence>
<accession>A0A6A6HS38</accession>